<protein>
    <submittedName>
        <fullName evidence="1">Uncharacterized protein</fullName>
    </submittedName>
</protein>
<dbReference type="AlphaFoldDB" id="C4GI48"/>
<keyword evidence="2" id="KW-1185">Reference proteome</keyword>
<comment type="caution">
    <text evidence="1">The sequence shown here is derived from an EMBL/GenBank/DDBJ whole genome shotgun (WGS) entry which is preliminary data.</text>
</comment>
<dbReference type="STRING" id="629741.GCWU000324_00539"/>
<dbReference type="Proteomes" id="UP000003009">
    <property type="component" value="Unassembled WGS sequence"/>
</dbReference>
<organism evidence="1 2">
    <name type="scientific">Kingella oralis ATCC 51147</name>
    <dbReference type="NCBI Taxonomy" id="629741"/>
    <lineage>
        <taxon>Bacteria</taxon>
        <taxon>Pseudomonadati</taxon>
        <taxon>Pseudomonadota</taxon>
        <taxon>Betaproteobacteria</taxon>
        <taxon>Neisseriales</taxon>
        <taxon>Neisseriaceae</taxon>
        <taxon>Kingella</taxon>
    </lineage>
</organism>
<dbReference type="RefSeq" id="WP_003794000.1">
    <property type="nucleotide sequence ID" value="NZ_GG665871.1"/>
</dbReference>
<sequence length="169" mass="19152">MLTIQIIRIQWRPAAHNPACATIRNRLPRVLPLPDAWLDSPFGGIHQQDFVAYDAGGFCDNGSRFKPLGNIPPLLNGLRFAEENQTLSVWFADEQGVHGLPIRSHRHLFALQRGQTVQFRINGRQPIGYDDDVVYKQHTYNIAYHANGDERLFVSKPFDCSVSPEAVLF</sequence>
<proteinExistence type="predicted"/>
<evidence type="ECO:0000313" key="2">
    <source>
        <dbReference type="Proteomes" id="UP000003009"/>
    </source>
</evidence>
<dbReference type="HOGENOM" id="CLU_1592825_0_0_4"/>
<gene>
    <name evidence="1" type="ORF">GCWU000324_00539</name>
</gene>
<evidence type="ECO:0000313" key="1">
    <source>
        <dbReference type="EMBL" id="EEP68636.1"/>
    </source>
</evidence>
<reference evidence="1" key="1">
    <citation type="submission" date="2009-04" db="EMBL/GenBank/DDBJ databases">
        <authorList>
            <person name="Weinstock G."/>
            <person name="Sodergren E."/>
            <person name="Clifton S."/>
            <person name="Fulton L."/>
            <person name="Fulton B."/>
            <person name="Courtney L."/>
            <person name="Fronick C."/>
            <person name="Harrison M."/>
            <person name="Strong C."/>
            <person name="Farmer C."/>
            <person name="Delahaunty K."/>
            <person name="Markovic C."/>
            <person name="Hall O."/>
            <person name="Minx P."/>
            <person name="Tomlinson C."/>
            <person name="Mitreva M."/>
            <person name="Nelson J."/>
            <person name="Hou S."/>
            <person name="Wollam A."/>
            <person name="Pepin K.H."/>
            <person name="Johnson M."/>
            <person name="Bhonagiri V."/>
            <person name="Nash W.E."/>
            <person name="Warren W."/>
            <person name="Chinwalla A."/>
            <person name="Mardis E.R."/>
            <person name="Wilson R.K."/>
        </authorList>
    </citation>
    <scope>NUCLEOTIDE SEQUENCE [LARGE SCALE GENOMIC DNA]</scope>
    <source>
        <strain evidence="1">ATCC 51147</strain>
    </source>
</reference>
<dbReference type="EMBL" id="ACJW02000002">
    <property type="protein sequence ID" value="EEP68636.1"/>
    <property type="molecule type" value="Genomic_DNA"/>
</dbReference>
<accession>C4GI48</accession>
<name>C4GI48_9NEIS</name>
<dbReference type="GeneID" id="84907079"/>
<dbReference type="OrthoDB" id="8610123at2"/>